<evidence type="ECO:0000256" key="1">
    <source>
        <dbReference type="SAM" id="MobiDB-lite"/>
    </source>
</evidence>
<sequence length="131" mass="14597">MGEKLGNYLGSFVMVDHGLNRDCLGSFLCIRVGLKISEPQKRCVTLRLALDELAKLYEIELDHVGSNCELKQTRDITMERYGSWKTMLKDGGRDTVGQLCFTSEGGGHCSPTLSDGEWPGRDNHGGRWFGK</sequence>
<accession>A0A6J5XJF4</accession>
<evidence type="ECO:0000313" key="3">
    <source>
        <dbReference type="Proteomes" id="UP000507245"/>
    </source>
</evidence>
<keyword evidence="3" id="KW-1185">Reference proteome</keyword>
<reference evidence="3" key="1">
    <citation type="journal article" date="2020" name="Genome Biol.">
        <title>Gamete binning: chromosome-level and haplotype-resolved genome assembly enabled by high-throughput single-cell sequencing of gamete genomes.</title>
        <authorList>
            <person name="Campoy J.A."/>
            <person name="Sun H."/>
            <person name="Goel M."/>
            <person name="Jiao W.-B."/>
            <person name="Folz-Donahue K."/>
            <person name="Wang N."/>
            <person name="Rubio M."/>
            <person name="Liu C."/>
            <person name="Kukat C."/>
            <person name="Ruiz D."/>
            <person name="Huettel B."/>
            <person name="Schneeberger K."/>
        </authorList>
    </citation>
    <scope>NUCLEOTIDE SEQUENCE [LARGE SCALE GENOMIC DNA]</scope>
    <source>
        <strain evidence="3">cv. Rojo Pasion</strain>
    </source>
</reference>
<proteinExistence type="predicted"/>
<evidence type="ECO:0000313" key="2">
    <source>
        <dbReference type="EMBL" id="CAB4314076.1"/>
    </source>
</evidence>
<organism evidence="2 3">
    <name type="scientific">Prunus armeniaca</name>
    <name type="common">Apricot</name>
    <name type="synonym">Armeniaca vulgaris</name>
    <dbReference type="NCBI Taxonomy" id="36596"/>
    <lineage>
        <taxon>Eukaryota</taxon>
        <taxon>Viridiplantae</taxon>
        <taxon>Streptophyta</taxon>
        <taxon>Embryophyta</taxon>
        <taxon>Tracheophyta</taxon>
        <taxon>Spermatophyta</taxon>
        <taxon>Magnoliopsida</taxon>
        <taxon>eudicotyledons</taxon>
        <taxon>Gunneridae</taxon>
        <taxon>Pentapetalae</taxon>
        <taxon>rosids</taxon>
        <taxon>fabids</taxon>
        <taxon>Rosales</taxon>
        <taxon>Rosaceae</taxon>
        <taxon>Amygdaloideae</taxon>
        <taxon>Amygdaleae</taxon>
        <taxon>Prunus</taxon>
    </lineage>
</organism>
<feature type="region of interest" description="Disordered" evidence="1">
    <location>
        <begin position="112"/>
        <end position="131"/>
    </location>
</feature>
<name>A0A6J5XJF4_PRUAR</name>
<gene>
    <name evidence="2" type="ORF">ORAREDHAP_LOCUS38131</name>
</gene>
<dbReference type="Proteomes" id="UP000507245">
    <property type="component" value="Unassembled WGS sequence"/>
</dbReference>
<dbReference type="AlphaFoldDB" id="A0A6J5XJF4"/>
<dbReference type="EMBL" id="CAEKKB010000006">
    <property type="protein sequence ID" value="CAB4314076.1"/>
    <property type="molecule type" value="Genomic_DNA"/>
</dbReference>
<protein>
    <submittedName>
        <fullName evidence="2">Uncharacterized protein</fullName>
    </submittedName>
</protein>